<dbReference type="Proteomes" id="UP000237104">
    <property type="component" value="Unassembled WGS sequence"/>
</dbReference>
<feature type="compositionally biased region" description="Basic and acidic residues" evidence="1">
    <location>
        <begin position="81"/>
        <end position="97"/>
    </location>
</feature>
<reference evidence="2 3" key="1">
    <citation type="submission" date="2018-01" db="EMBL/GenBank/DDBJ databases">
        <title>Cryobacterium sp. nov., from glaciers in China.</title>
        <authorList>
            <person name="Liu Q."/>
            <person name="Xin Y.-H."/>
        </authorList>
    </citation>
    <scope>NUCLEOTIDE SEQUENCE [LARGE SCALE GENOMIC DNA]</scope>
    <source>
        <strain evidence="2 3">TMB1-8</strain>
    </source>
</reference>
<evidence type="ECO:0000313" key="3">
    <source>
        <dbReference type="Proteomes" id="UP000237104"/>
    </source>
</evidence>
<gene>
    <name evidence="2" type="ORF">C3B59_00635</name>
</gene>
<protein>
    <recommendedName>
        <fullName evidence="4">DUF1508 domain-containing protein</fullName>
    </recommendedName>
</protein>
<evidence type="ECO:0000256" key="1">
    <source>
        <dbReference type="SAM" id="MobiDB-lite"/>
    </source>
</evidence>
<comment type="caution">
    <text evidence="2">The sequence shown here is derived from an EMBL/GenBank/DDBJ whole genome shotgun (WGS) entry which is preliminary data.</text>
</comment>
<accession>A0A2S3ZQN2</accession>
<name>A0A2S3ZQN2_9MICO</name>
<organism evidence="2 3">
    <name type="scientific">Cryobacterium zongtaii</name>
    <dbReference type="NCBI Taxonomy" id="1259217"/>
    <lineage>
        <taxon>Bacteria</taxon>
        <taxon>Bacillati</taxon>
        <taxon>Actinomycetota</taxon>
        <taxon>Actinomycetes</taxon>
        <taxon>Micrococcales</taxon>
        <taxon>Microbacteriaceae</taxon>
        <taxon>Cryobacterium</taxon>
    </lineage>
</organism>
<dbReference type="AlphaFoldDB" id="A0A2S3ZQN2"/>
<evidence type="ECO:0000313" key="2">
    <source>
        <dbReference type="EMBL" id="POH71414.1"/>
    </source>
</evidence>
<dbReference type="EMBL" id="PPXF01000009">
    <property type="protein sequence ID" value="POH71414.1"/>
    <property type="molecule type" value="Genomic_DNA"/>
</dbReference>
<feature type="region of interest" description="Disordered" evidence="1">
    <location>
        <begin position="81"/>
        <end position="103"/>
    </location>
</feature>
<evidence type="ECO:0008006" key="4">
    <source>
        <dbReference type="Google" id="ProtNLM"/>
    </source>
</evidence>
<sequence length="103" mass="10842">MYSSFATARAHVLALQLGVDRMAVRAVTGPASGTHGWVVTVDDVAVMTSGRWYGTTSASRDACAGALAALRSAVVTADPRRMVEPGARRSRRPRGDAELAGVW</sequence>
<proteinExistence type="predicted"/>